<accession>A0A195FAL0</accession>
<evidence type="ECO:0000313" key="2">
    <source>
        <dbReference type="EMBL" id="KYN37079.1"/>
    </source>
</evidence>
<feature type="region of interest" description="Disordered" evidence="1">
    <location>
        <begin position="1"/>
        <end position="25"/>
    </location>
</feature>
<name>A0A195FAL0_9HYME</name>
<feature type="compositionally biased region" description="Low complexity" evidence="1">
    <location>
        <begin position="1"/>
        <end position="11"/>
    </location>
</feature>
<feature type="compositionally biased region" description="Basic residues" evidence="1">
    <location>
        <begin position="12"/>
        <end position="25"/>
    </location>
</feature>
<dbReference type="AlphaFoldDB" id="A0A195FAL0"/>
<proteinExistence type="predicted"/>
<feature type="non-terminal residue" evidence="2">
    <location>
        <position position="1"/>
    </location>
</feature>
<organism evidence="2 3">
    <name type="scientific">Trachymyrmex septentrionalis</name>
    <dbReference type="NCBI Taxonomy" id="34720"/>
    <lineage>
        <taxon>Eukaryota</taxon>
        <taxon>Metazoa</taxon>
        <taxon>Ecdysozoa</taxon>
        <taxon>Arthropoda</taxon>
        <taxon>Hexapoda</taxon>
        <taxon>Insecta</taxon>
        <taxon>Pterygota</taxon>
        <taxon>Neoptera</taxon>
        <taxon>Endopterygota</taxon>
        <taxon>Hymenoptera</taxon>
        <taxon>Apocrita</taxon>
        <taxon>Aculeata</taxon>
        <taxon>Formicoidea</taxon>
        <taxon>Formicidae</taxon>
        <taxon>Myrmicinae</taxon>
        <taxon>Trachymyrmex</taxon>
    </lineage>
</organism>
<dbReference type="Proteomes" id="UP000078541">
    <property type="component" value="Unassembled WGS sequence"/>
</dbReference>
<protein>
    <submittedName>
        <fullName evidence="2">Uncharacterized protein</fullName>
    </submittedName>
</protein>
<dbReference type="EMBL" id="KQ981727">
    <property type="protein sequence ID" value="KYN37079.1"/>
    <property type="molecule type" value="Genomic_DNA"/>
</dbReference>
<keyword evidence="3" id="KW-1185">Reference proteome</keyword>
<evidence type="ECO:0000256" key="1">
    <source>
        <dbReference type="SAM" id="MobiDB-lite"/>
    </source>
</evidence>
<gene>
    <name evidence="2" type="ORF">ALC56_08870</name>
</gene>
<reference evidence="2 3" key="1">
    <citation type="submission" date="2016-03" db="EMBL/GenBank/DDBJ databases">
        <title>Trachymyrmex septentrionalis WGS genome.</title>
        <authorList>
            <person name="Nygaard S."/>
            <person name="Hu H."/>
            <person name="Boomsma J."/>
            <person name="Zhang G."/>
        </authorList>
    </citation>
    <scope>NUCLEOTIDE SEQUENCE [LARGE SCALE GENOMIC DNA]</scope>
    <source>
        <strain evidence="2">Tsep2-gDNA-1</strain>
        <tissue evidence="2">Whole body</tissue>
    </source>
</reference>
<evidence type="ECO:0000313" key="3">
    <source>
        <dbReference type="Proteomes" id="UP000078541"/>
    </source>
</evidence>
<sequence length="95" mass="10932">KVQPTTGTTSSPRRRGRKKQCSPLTRKKRGPFMCEASTRACPDIYVHTMLRYAHASEMELHLRGLQVCSRSDSPAGWLVRPLWWDEEEGQWMVGD</sequence>